<dbReference type="Pfam" id="PF20167">
    <property type="entry name" value="Transposase_32"/>
    <property type="match status" value="1"/>
</dbReference>
<dbReference type="EMBL" id="JACXVP010000001">
    <property type="protein sequence ID" value="KAG5632236.1"/>
    <property type="molecule type" value="Genomic_DNA"/>
</dbReference>
<dbReference type="PANTHER" id="PTHR33180:SF31">
    <property type="entry name" value="POLYPROTEIN PROTEIN"/>
    <property type="match status" value="1"/>
</dbReference>
<evidence type="ECO:0000313" key="3">
    <source>
        <dbReference type="EMBL" id="KAG5632236.1"/>
    </source>
</evidence>
<feature type="region of interest" description="Disordered" evidence="1">
    <location>
        <begin position="290"/>
        <end position="314"/>
    </location>
</feature>
<proteinExistence type="predicted"/>
<keyword evidence="4" id="KW-1185">Reference proteome</keyword>
<dbReference type="InterPro" id="IPR046796">
    <property type="entry name" value="Transposase_32_dom"/>
</dbReference>
<comment type="caution">
    <text evidence="3">The sequence shown here is derived from an EMBL/GenBank/DDBJ whole genome shotgun (WGS) entry which is preliminary data.</text>
</comment>
<evidence type="ECO:0000313" key="4">
    <source>
        <dbReference type="Proteomes" id="UP000824120"/>
    </source>
</evidence>
<name>A0A9J6B6P2_SOLCO</name>
<protein>
    <recommendedName>
        <fullName evidence="2">Putative plant transposon protein domain-containing protein</fullName>
    </recommendedName>
</protein>
<organism evidence="3 4">
    <name type="scientific">Solanum commersonii</name>
    <name type="common">Commerson's wild potato</name>
    <name type="synonym">Commerson's nightshade</name>
    <dbReference type="NCBI Taxonomy" id="4109"/>
    <lineage>
        <taxon>Eukaryota</taxon>
        <taxon>Viridiplantae</taxon>
        <taxon>Streptophyta</taxon>
        <taxon>Embryophyta</taxon>
        <taxon>Tracheophyta</taxon>
        <taxon>Spermatophyta</taxon>
        <taxon>Magnoliopsida</taxon>
        <taxon>eudicotyledons</taxon>
        <taxon>Gunneridae</taxon>
        <taxon>Pentapetalae</taxon>
        <taxon>asterids</taxon>
        <taxon>lamiids</taxon>
        <taxon>Solanales</taxon>
        <taxon>Solanaceae</taxon>
        <taxon>Solanoideae</taxon>
        <taxon>Solaneae</taxon>
        <taxon>Solanum</taxon>
    </lineage>
</organism>
<dbReference type="PANTHER" id="PTHR33180">
    <property type="entry name" value="PHOTOSYSTEM II CP43 REACTION CENTER PROTEIN"/>
    <property type="match status" value="1"/>
</dbReference>
<evidence type="ECO:0000259" key="2">
    <source>
        <dbReference type="Pfam" id="PF20167"/>
    </source>
</evidence>
<dbReference type="OrthoDB" id="1306244at2759"/>
<evidence type="ECO:0000256" key="1">
    <source>
        <dbReference type="SAM" id="MobiDB-lite"/>
    </source>
</evidence>
<reference evidence="3 4" key="1">
    <citation type="submission" date="2020-09" db="EMBL/GenBank/DDBJ databases">
        <title>De no assembly of potato wild relative species, Solanum commersonii.</title>
        <authorList>
            <person name="Cho K."/>
        </authorList>
    </citation>
    <scope>NUCLEOTIDE SEQUENCE [LARGE SCALE GENOMIC DNA]</scope>
    <source>
        <strain evidence="3">LZ3.2</strain>
        <tissue evidence="3">Leaf</tissue>
    </source>
</reference>
<gene>
    <name evidence="3" type="ORF">H5410_003953</name>
</gene>
<feature type="domain" description="Putative plant transposon protein" evidence="2">
    <location>
        <begin position="1"/>
        <end position="59"/>
    </location>
</feature>
<dbReference type="AlphaFoldDB" id="A0A9J6B6P2"/>
<sequence>MNVGARYWFGFISNTIMPSQNESVLRLAKVTCLGCIMEKTRINLGMIISSEIHMRAKRDQVPRDTKKDMEVILASSTNIWRIEAKRHLCLLRPLGLQVYLLPLLLLPTLKLLLLWLRPTAVVVSCTVITQASLIRMGQLAQFANCRDANLETSIPGMIQATLDDDVTPLSTTIEALATRIAVCEHDQGATKEVTALKTAIVEMRNGVDYLKSTDMSRIFGTVEILDMLEMSQTTTRYGDGIEQTTDHELEAETDEEMFEETEEAADEDLIKTEAIMVDVVMQASLANATAAGSNGAGPSEVTPGTEAPTDGLIV</sequence>
<accession>A0A9J6B6P2</accession>
<dbReference type="Proteomes" id="UP000824120">
    <property type="component" value="Chromosome 1"/>
</dbReference>